<reference evidence="5" key="1">
    <citation type="journal article" date="2019" name="Int. J. Syst. Evol. Microbiol.">
        <title>The Global Catalogue of Microorganisms (GCM) 10K type strain sequencing project: providing services to taxonomists for standard genome sequencing and annotation.</title>
        <authorList>
            <consortium name="The Broad Institute Genomics Platform"/>
            <consortium name="The Broad Institute Genome Sequencing Center for Infectious Disease"/>
            <person name="Wu L."/>
            <person name="Ma J."/>
        </authorList>
    </citation>
    <scope>NUCLEOTIDE SEQUENCE [LARGE SCALE GENOMIC DNA]</scope>
    <source>
        <strain evidence="5">KCTC 13528</strain>
    </source>
</reference>
<gene>
    <name evidence="4" type="ORF">ACFS5P_18980</name>
</gene>
<organism evidence="4 5">
    <name type="scientific">Jeotgalibacillus terrae</name>
    <dbReference type="NCBI Taxonomy" id="587735"/>
    <lineage>
        <taxon>Bacteria</taxon>
        <taxon>Bacillati</taxon>
        <taxon>Bacillota</taxon>
        <taxon>Bacilli</taxon>
        <taxon>Bacillales</taxon>
        <taxon>Caryophanaceae</taxon>
        <taxon>Jeotgalibacillus</taxon>
    </lineage>
</organism>
<dbReference type="RefSeq" id="WP_204731044.1">
    <property type="nucleotide sequence ID" value="NZ_JAFBDK010000035.1"/>
</dbReference>
<dbReference type="SMART" id="SM00283">
    <property type="entry name" value="MA"/>
    <property type="match status" value="1"/>
</dbReference>
<dbReference type="Pfam" id="PF00015">
    <property type="entry name" value="MCPsignal"/>
    <property type="match status" value="1"/>
</dbReference>
<evidence type="ECO:0000313" key="4">
    <source>
        <dbReference type="EMBL" id="MFD2913981.1"/>
    </source>
</evidence>
<evidence type="ECO:0000256" key="2">
    <source>
        <dbReference type="PROSITE-ProRule" id="PRU00284"/>
    </source>
</evidence>
<dbReference type="InterPro" id="IPR004089">
    <property type="entry name" value="MCPsignal_dom"/>
</dbReference>
<dbReference type="PANTHER" id="PTHR32089">
    <property type="entry name" value="METHYL-ACCEPTING CHEMOTAXIS PROTEIN MCPB"/>
    <property type="match status" value="1"/>
</dbReference>
<proteinExistence type="predicted"/>
<comment type="caution">
    <text evidence="4">The sequence shown here is derived from an EMBL/GenBank/DDBJ whole genome shotgun (WGS) entry which is preliminary data.</text>
</comment>
<dbReference type="Gene3D" id="1.10.287.950">
    <property type="entry name" value="Methyl-accepting chemotaxis protein"/>
    <property type="match status" value="1"/>
</dbReference>
<dbReference type="SUPFAM" id="SSF58104">
    <property type="entry name" value="Methyl-accepting chemotaxis protein (MCP) signaling domain"/>
    <property type="match status" value="1"/>
</dbReference>
<feature type="domain" description="Methyl-accepting transducer" evidence="3">
    <location>
        <begin position="113"/>
        <end position="279"/>
    </location>
</feature>
<sequence>MQTINRTEQTTNKLEAFLQVVPTIHAMLPDIGIGIVNTEKWLTYYPGRKINIGARAGRAIDPQEPLAECIRERKDIKQEVPEEFFGVSFTGLAAPIIENGYVVGAIAIQIQEQNEKALQEISDQIFNSINHANERITSIHDGSESLASHTSSLLEQTTSATDAMKNTDEVINMIKKIASQTNILGLNASIEAARAGEHGRGFNIVAKEIRKLSNDTLTSTEQVSSTLKKMQGSIQEIQAMVENVVSIGREQASATEEISSFIDEIEEMSVKLKKYASEL</sequence>
<name>A0ABW5ZNP5_9BACL</name>
<dbReference type="Proteomes" id="UP001597561">
    <property type="component" value="Unassembled WGS sequence"/>
</dbReference>
<protein>
    <submittedName>
        <fullName evidence="4">Methyl-accepting chemotaxis protein</fullName>
    </submittedName>
</protein>
<keyword evidence="1 2" id="KW-0807">Transducer</keyword>
<keyword evidence="5" id="KW-1185">Reference proteome</keyword>
<evidence type="ECO:0000259" key="3">
    <source>
        <dbReference type="PROSITE" id="PS50111"/>
    </source>
</evidence>
<dbReference type="PANTHER" id="PTHR32089:SF112">
    <property type="entry name" value="LYSOZYME-LIKE PROTEIN-RELATED"/>
    <property type="match status" value="1"/>
</dbReference>
<dbReference type="EMBL" id="JBHUPG010000054">
    <property type="protein sequence ID" value="MFD2913981.1"/>
    <property type="molecule type" value="Genomic_DNA"/>
</dbReference>
<evidence type="ECO:0000313" key="5">
    <source>
        <dbReference type="Proteomes" id="UP001597561"/>
    </source>
</evidence>
<evidence type="ECO:0000256" key="1">
    <source>
        <dbReference type="ARBA" id="ARBA00023224"/>
    </source>
</evidence>
<dbReference type="PROSITE" id="PS50111">
    <property type="entry name" value="CHEMOTAXIS_TRANSDUC_2"/>
    <property type="match status" value="1"/>
</dbReference>
<accession>A0ABW5ZNP5</accession>